<evidence type="ECO:0000313" key="1">
    <source>
        <dbReference type="EMBL" id="KAI3826617.1"/>
    </source>
</evidence>
<comment type="caution">
    <text evidence="1">The sequence shown here is derived from an EMBL/GenBank/DDBJ whole genome shotgun (WGS) entry which is preliminary data.</text>
</comment>
<organism evidence="1 2">
    <name type="scientific">Smallanthus sonchifolius</name>
    <dbReference type="NCBI Taxonomy" id="185202"/>
    <lineage>
        <taxon>Eukaryota</taxon>
        <taxon>Viridiplantae</taxon>
        <taxon>Streptophyta</taxon>
        <taxon>Embryophyta</taxon>
        <taxon>Tracheophyta</taxon>
        <taxon>Spermatophyta</taxon>
        <taxon>Magnoliopsida</taxon>
        <taxon>eudicotyledons</taxon>
        <taxon>Gunneridae</taxon>
        <taxon>Pentapetalae</taxon>
        <taxon>asterids</taxon>
        <taxon>campanulids</taxon>
        <taxon>Asterales</taxon>
        <taxon>Asteraceae</taxon>
        <taxon>Asteroideae</taxon>
        <taxon>Heliantheae alliance</taxon>
        <taxon>Millerieae</taxon>
        <taxon>Smallanthus</taxon>
    </lineage>
</organism>
<sequence length="73" mass="8194">MVMDLMADGYKRDSLADRAESLLLCLKHRFPGLTQTALDISKIQHKDVGKSTPGVFPRETGIRRRLVVVPMGR</sequence>
<protein>
    <submittedName>
        <fullName evidence="1">Uncharacterized protein</fullName>
    </submittedName>
</protein>
<proteinExistence type="predicted"/>
<evidence type="ECO:0000313" key="2">
    <source>
        <dbReference type="Proteomes" id="UP001056120"/>
    </source>
</evidence>
<dbReference type="EMBL" id="CM042018">
    <property type="protein sequence ID" value="KAI3826617.1"/>
    <property type="molecule type" value="Genomic_DNA"/>
</dbReference>
<keyword evidence="2" id="KW-1185">Reference proteome</keyword>
<name>A0ACB9K2Y7_9ASTR</name>
<reference evidence="2" key="1">
    <citation type="journal article" date="2022" name="Mol. Ecol. Resour.">
        <title>The genomes of chicory, endive, great burdock and yacon provide insights into Asteraceae palaeo-polyploidization history and plant inulin production.</title>
        <authorList>
            <person name="Fan W."/>
            <person name="Wang S."/>
            <person name="Wang H."/>
            <person name="Wang A."/>
            <person name="Jiang F."/>
            <person name="Liu H."/>
            <person name="Zhao H."/>
            <person name="Xu D."/>
            <person name="Zhang Y."/>
        </authorList>
    </citation>
    <scope>NUCLEOTIDE SEQUENCE [LARGE SCALE GENOMIC DNA]</scope>
    <source>
        <strain evidence="2">cv. Yunnan</strain>
    </source>
</reference>
<reference evidence="1 2" key="2">
    <citation type="journal article" date="2022" name="Mol. Ecol. Resour.">
        <title>The genomes of chicory, endive, great burdock and yacon provide insights into Asteraceae paleo-polyploidization history and plant inulin production.</title>
        <authorList>
            <person name="Fan W."/>
            <person name="Wang S."/>
            <person name="Wang H."/>
            <person name="Wang A."/>
            <person name="Jiang F."/>
            <person name="Liu H."/>
            <person name="Zhao H."/>
            <person name="Xu D."/>
            <person name="Zhang Y."/>
        </authorList>
    </citation>
    <scope>NUCLEOTIDE SEQUENCE [LARGE SCALE GENOMIC DNA]</scope>
    <source>
        <strain evidence="2">cv. Yunnan</strain>
        <tissue evidence="1">Leaves</tissue>
    </source>
</reference>
<gene>
    <name evidence="1" type="ORF">L1987_00666</name>
</gene>
<dbReference type="Proteomes" id="UP001056120">
    <property type="component" value="Linkage Group LG01"/>
</dbReference>
<accession>A0ACB9K2Y7</accession>